<sequence>MNNWYLYNIKRKELFLTVKQKLNHTYLLIPAIRTVPLYKTNKKLLNMPKTIEDINKSFSKVCENCIYQQHCPYQDKSACIEVRSFNNNNHDTESNSEYLQETSNQDL</sequence>
<protein>
    <submittedName>
        <fullName evidence="2">Uncharacterized protein</fullName>
    </submittedName>
</protein>
<evidence type="ECO:0000256" key="1">
    <source>
        <dbReference type="SAM" id="MobiDB-lite"/>
    </source>
</evidence>
<dbReference type="EMBL" id="BK016180">
    <property type="protein sequence ID" value="DAG00402.1"/>
    <property type="molecule type" value="Genomic_DNA"/>
</dbReference>
<proteinExistence type="predicted"/>
<evidence type="ECO:0000313" key="2">
    <source>
        <dbReference type="EMBL" id="DAG00402.1"/>
    </source>
</evidence>
<feature type="region of interest" description="Disordered" evidence="1">
    <location>
        <begin position="88"/>
        <end position="107"/>
    </location>
</feature>
<organism evidence="2">
    <name type="scientific">Siphoviridae sp. ct3r22</name>
    <dbReference type="NCBI Taxonomy" id="2825325"/>
    <lineage>
        <taxon>Viruses</taxon>
        <taxon>Duplodnaviria</taxon>
        <taxon>Heunggongvirae</taxon>
        <taxon>Uroviricota</taxon>
        <taxon>Caudoviricetes</taxon>
    </lineage>
</organism>
<reference evidence="2" key="1">
    <citation type="journal article" date="2021" name="Proc. Natl. Acad. Sci. U.S.A.">
        <title>A Catalog of Tens of Thousands of Viruses from Human Metagenomes Reveals Hidden Associations with Chronic Diseases.</title>
        <authorList>
            <person name="Tisza M.J."/>
            <person name="Buck C.B."/>
        </authorList>
    </citation>
    <scope>NUCLEOTIDE SEQUENCE</scope>
    <source>
        <strain evidence="2">Ct3r22</strain>
    </source>
</reference>
<name>A0A8S5V0X7_9CAUD</name>
<accession>A0A8S5V0X7</accession>